<evidence type="ECO:0000256" key="8">
    <source>
        <dbReference type="ARBA" id="ARBA00022723"/>
    </source>
</evidence>
<evidence type="ECO:0000256" key="1">
    <source>
        <dbReference type="ARBA" id="ARBA00001936"/>
    </source>
</evidence>
<dbReference type="InterPro" id="IPR020084">
    <property type="entry name" value="NUDIX_hydrolase_CS"/>
</dbReference>
<name>A0A4W2CPP5_BOBOX</name>
<accession>A0A4W2CPP5</accession>
<dbReference type="InterPro" id="IPR015797">
    <property type="entry name" value="NUDIX_hydrolase-like_dom_sf"/>
</dbReference>
<dbReference type="PANTHER" id="PTHR23114">
    <property type="entry name" value="M7GPPPN-MRNA HYDROLASE"/>
    <property type="match status" value="1"/>
</dbReference>
<evidence type="ECO:0000256" key="11">
    <source>
        <dbReference type="ARBA" id="ARBA00023161"/>
    </source>
</evidence>
<keyword evidence="7" id="KW-0597">Phosphoprotein</keyword>
<evidence type="ECO:0000256" key="12">
    <source>
        <dbReference type="ARBA" id="ARBA00023211"/>
    </source>
</evidence>
<dbReference type="CDD" id="cd03672">
    <property type="entry name" value="NUDIX_Dcp2p_Nudt20"/>
    <property type="match status" value="1"/>
</dbReference>
<dbReference type="PROSITE" id="PS51462">
    <property type="entry name" value="NUDIX"/>
    <property type="match status" value="1"/>
</dbReference>
<dbReference type="Gene3D" id="1.10.10.1050">
    <property type="entry name" value="Dcp2, box A domain"/>
    <property type="match status" value="1"/>
</dbReference>
<evidence type="ECO:0000256" key="6">
    <source>
        <dbReference type="ARBA" id="ARBA00022490"/>
    </source>
</evidence>
<dbReference type="InterPro" id="IPR000086">
    <property type="entry name" value="NUDIX_hydrolase_dom"/>
</dbReference>
<keyword evidence="8" id="KW-0479">Metal-binding</keyword>
<evidence type="ECO:0000256" key="2">
    <source>
        <dbReference type="ARBA" id="ARBA00001946"/>
    </source>
</evidence>
<reference evidence="20" key="3">
    <citation type="submission" date="2025-09" db="UniProtKB">
        <authorList>
            <consortium name="Ensembl"/>
        </authorList>
    </citation>
    <scope>IDENTIFICATION</scope>
</reference>
<evidence type="ECO:0000256" key="9">
    <source>
        <dbReference type="ARBA" id="ARBA00022801"/>
    </source>
</evidence>
<dbReference type="FunFam" id="1.10.10.1050:FF:000001">
    <property type="entry name" value="M7GpppN-mRNA hydrolase isoform 2"/>
    <property type="match status" value="1"/>
</dbReference>
<keyword evidence="10" id="KW-0694">RNA-binding</keyword>
<dbReference type="Pfam" id="PF00293">
    <property type="entry name" value="NUDIX"/>
    <property type="match status" value="1"/>
</dbReference>
<dbReference type="Ensembl" id="ENSBIXT00000015903.1">
    <property type="protein sequence ID" value="ENSBIXP00000008286.1"/>
    <property type="gene ID" value="ENSBIXG00000014171.1"/>
</dbReference>
<gene>
    <name evidence="20" type="primary">DCP2</name>
</gene>
<proteinExistence type="inferred from homology"/>
<evidence type="ECO:0000256" key="10">
    <source>
        <dbReference type="ARBA" id="ARBA00022884"/>
    </source>
</evidence>
<dbReference type="GO" id="GO:0030145">
    <property type="term" value="F:manganese ion binding"/>
    <property type="evidence" value="ECO:0007669"/>
    <property type="project" value="InterPro"/>
</dbReference>
<protein>
    <recommendedName>
        <fullName evidence="17">m7GpppN-mRNA hydrolase</fullName>
        <ecNumber evidence="14">3.6.1.62</ecNumber>
    </recommendedName>
    <alternativeName>
        <fullName evidence="18">mRNA-decapping enzyme 2</fullName>
    </alternativeName>
</protein>
<comment type="catalytic activity">
    <reaction evidence="15">
        <text>a 5'-end (N(7)-methyl 5'-triphosphoguanosine)-ribonucleoside in mRNA + H2O = N(7)-methyl-GDP + a 5'-end phospho-ribonucleoside in mRNA + 2 H(+)</text>
        <dbReference type="Rhea" id="RHEA:67484"/>
        <dbReference type="Rhea" id="RHEA-COMP:15692"/>
        <dbReference type="Rhea" id="RHEA-COMP:17167"/>
        <dbReference type="ChEBI" id="CHEBI:15377"/>
        <dbReference type="ChEBI" id="CHEBI:15378"/>
        <dbReference type="ChEBI" id="CHEBI:63714"/>
        <dbReference type="ChEBI" id="CHEBI:138282"/>
        <dbReference type="ChEBI" id="CHEBI:156461"/>
        <dbReference type="EC" id="3.6.1.62"/>
    </reaction>
    <physiologicalReaction direction="left-to-right" evidence="15">
        <dbReference type="Rhea" id="RHEA:67485"/>
    </physiologicalReaction>
</comment>
<dbReference type="SMART" id="SM01125">
    <property type="entry name" value="DCP2"/>
    <property type="match status" value="1"/>
</dbReference>
<dbReference type="GO" id="GO:0000932">
    <property type="term" value="C:P-body"/>
    <property type="evidence" value="ECO:0007669"/>
    <property type="project" value="UniProtKB-SubCell"/>
</dbReference>
<keyword evidence="12" id="KW-0464">Manganese</keyword>
<evidence type="ECO:0000313" key="21">
    <source>
        <dbReference type="Proteomes" id="UP000314981"/>
    </source>
</evidence>
<comment type="subcellular location">
    <subcellularLocation>
        <location evidence="4">Cytoplasm</location>
        <location evidence="4">P-body</location>
    </subcellularLocation>
    <subcellularLocation>
        <location evidence="3">Nucleus</location>
    </subcellularLocation>
</comment>
<keyword evidence="13" id="KW-0539">Nucleus</keyword>
<keyword evidence="11" id="KW-0866">Nonsense-mediated mRNA decay</keyword>
<organism evidence="20 21">
    <name type="scientific">Bos indicus x Bos taurus</name>
    <name type="common">Hybrid cattle</name>
    <dbReference type="NCBI Taxonomy" id="30522"/>
    <lineage>
        <taxon>Eukaryota</taxon>
        <taxon>Metazoa</taxon>
        <taxon>Chordata</taxon>
        <taxon>Craniata</taxon>
        <taxon>Vertebrata</taxon>
        <taxon>Euteleostomi</taxon>
        <taxon>Mammalia</taxon>
        <taxon>Eutheria</taxon>
        <taxon>Laurasiatheria</taxon>
        <taxon>Artiodactyla</taxon>
        <taxon>Ruminantia</taxon>
        <taxon>Pecora</taxon>
        <taxon>Bovidae</taxon>
        <taxon>Bovinae</taxon>
        <taxon>Bos</taxon>
    </lineage>
</organism>
<dbReference type="SUPFAM" id="SSF55811">
    <property type="entry name" value="Nudix"/>
    <property type="match status" value="1"/>
</dbReference>
<dbReference type="GO" id="GO:0000184">
    <property type="term" value="P:nuclear-transcribed mRNA catabolic process, nonsense-mediated decay"/>
    <property type="evidence" value="ECO:0007669"/>
    <property type="project" value="UniProtKB-KW"/>
</dbReference>
<comment type="cofactor">
    <cofactor evidence="2">
        <name>Mg(2+)</name>
        <dbReference type="ChEBI" id="CHEBI:18420"/>
    </cofactor>
</comment>
<evidence type="ECO:0000256" key="17">
    <source>
        <dbReference type="ARBA" id="ARBA00068566"/>
    </source>
</evidence>
<evidence type="ECO:0000256" key="14">
    <source>
        <dbReference type="ARBA" id="ARBA00026102"/>
    </source>
</evidence>
<reference evidence="20" key="2">
    <citation type="submission" date="2025-08" db="UniProtKB">
        <authorList>
            <consortium name="Ensembl"/>
        </authorList>
    </citation>
    <scope>IDENTIFICATION</scope>
</reference>
<evidence type="ECO:0000256" key="13">
    <source>
        <dbReference type="ARBA" id="ARBA00023242"/>
    </source>
</evidence>
<dbReference type="GO" id="GO:0005634">
    <property type="term" value="C:nucleus"/>
    <property type="evidence" value="ECO:0007669"/>
    <property type="project" value="UniProtKB-SubCell"/>
</dbReference>
<comment type="similarity">
    <text evidence="5">Belongs to the Nudix hydrolase family. DCP2 subfamily.</text>
</comment>
<dbReference type="Pfam" id="PF05026">
    <property type="entry name" value="DCP2"/>
    <property type="match status" value="1"/>
</dbReference>
<dbReference type="PANTHER" id="PTHR23114:SF17">
    <property type="entry name" value="M7GPPPN-MRNA HYDROLASE"/>
    <property type="match status" value="1"/>
</dbReference>
<evidence type="ECO:0000259" key="19">
    <source>
        <dbReference type="PROSITE" id="PS51462"/>
    </source>
</evidence>
<evidence type="ECO:0000313" key="20">
    <source>
        <dbReference type="Ensembl" id="ENSBIXP00000008286.1"/>
    </source>
</evidence>
<sequence length="386" mass="44496">METKRVEIPGSVLDDLCSRFILHIPSEERDNAIRVCFQIELAHWFYLDFYMQNTPGLPQCGIRDFAKAVFNHCPFLLPQGEDVEKILDEWKEYKMGVPTYGAIILDETLENVLLVQGYLAKSGWGFPKGKVNKEEAPHDCAAREVFEETGFDIKDYICKDDYIELRINDQLARLYIIPGIPKDTKFNPKTRREIRNIEWFSIEKLPCHRNDMTPKSKLGLAPNKFFMAIPFIRPLRDWLSRRFGDSSDSDNGFSSAGSTPAKPTVEKLSRTKFRHSQQLFPEGSPGDQWVKHRQPLQHKPYSNHHAEVSDLLKAKKCEKKLHPRKLQDTFETDAVYDSPYSGEDQLLEHAEGQAVTCNGHCKLPFSSRAFLSFKFDHNAIMKILDL</sequence>
<evidence type="ECO:0000256" key="3">
    <source>
        <dbReference type="ARBA" id="ARBA00004123"/>
    </source>
</evidence>
<dbReference type="InterPro" id="IPR036189">
    <property type="entry name" value="DCP2_BoxA_sf"/>
</dbReference>
<dbReference type="InterPro" id="IPR044099">
    <property type="entry name" value="Dcp2_NUDIX"/>
</dbReference>
<dbReference type="Proteomes" id="UP000314981">
    <property type="component" value="Chromosome 10"/>
</dbReference>
<comment type="cofactor">
    <cofactor evidence="1">
        <name>Mn(2+)</name>
        <dbReference type="ChEBI" id="CHEBI:29035"/>
    </cofactor>
</comment>
<evidence type="ECO:0000256" key="15">
    <source>
        <dbReference type="ARBA" id="ARBA00047661"/>
    </source>
</evidence>
<evidence type="ECO:0000256" key="4">
    <source>
        <dbReference type="ARBA" id="ARBA00004201"/>
    </source>
</evidence>
<keyword evidence="6" id="KW-0963">Cytoplasm</keyword>
<comment type="function">
    <text evidence="16">Decapping metalloenzyme that catalyzes the cleavage of the cap structure on mRNAs. Removes the 7-methyl guanine cap structure from mRNA molecules, yielding a 5'-phosphorylated mRNA fragment and 7m-GDP. Necessary for the degradation of mRNAs, both in normal mRNA turnover and in nonsense-mediated mRNA decay. Plays a role in replication-dependent histone mRNA degradation. Has higher activity towards mRNAs that lack a poly(A) tail. Has no activity towards a cap structure lacking an RNA moiety. The presence of a N(6)-methyladenosine methylation at the second transcribed position of mRNAs (N(6),2'-O-dimethyladenosine cap; m6A(m)) provides resistance to DCP2-mediated decapping. Blocks autophagy in nutrient-rich conditions by repressing the expression of ATG-related genes through degradation of their transcripts.</text>
</comment>
<dbReference type="GO" id="GO:0140933">
    <property type="term" value="F:5'-(N(7)-methylguanosine 5'-triphospho)-[mRNA] hydrolase activity"/>
    <property type="evidence" value="ECO:0007669"/>
    <property type="project" value="UniProtKB-EC"/>
</dbReference>
<dbReference type="GO" id="GO:0003723">
    <property type="term" value="F:RNA binding"/>
    <property type="evidence" value="ECO:0007669"/>
    <property type="project" value="UniProtKB-KW"/>
</dbReference>
<feature type="domain" description="Nudix hydrolase" evidence="19">
    <location>
        <begin position="95"/>
        <end position="226"/>
    </location>
</feature>
<dbReference type="InterPro" id="IPR007722">
    <property type="entry name" value="DCP2_BoxA"/>
</dbReference>
<dbReference type="AlphaFoldDB" id="A0A4W2CPP5"/>
<evidence type="ECO:0000256" key="7">
    <source>
        <dbReference type="ARBA" id="ARBA00022553"/>
    </source>
</evidence>
<keyword evidence="9" id="KW-0378">Hydrolase</keyword>
<evidence type="ECO:0000256" key="5">
    <source>
        <dbReference type="ARBA" id="ARBA00005279"/>
    </source>
</evidence>
<evidence type="ECO:0000256" key="18">
    <source>
        <dbReference type="ARBA" id="ARBA00078183"/>
    </source>
</evidence>
<keyword evidence="21" id="KW-1185">Reference proteome</keyword>
<dbReference type="SUPFAM" id="SSF140586">
    <property type="entry name" value="Dcp2 domain-like"/>
    <property type="match status" value="1"/>
</dbReference>
<dbReference type="EC" id="3.6.1.62" evidence="14"/>
<reference evidence="20 21" key="1">
    <citation type="submission" date="2018-11" db="EMBL/GenBank/DDBJ databases">
        <title>Haplotype-resolved cattle genomes.</title>
        <authorList>
            <person name="Low W.Y."/>
            <person name="Tearle R."/>
            <person name="Bickhart D.M."/>
            <person name="Rosen B.D."/>
            <person name="Koren S."/>
            <person name="Rhie A."/>
            <person name="Hiendleder S."/>
            <person name="Phillippy A.M."/>
            <person name="Smith T.P.L."/>
            <person name="Williams J.L."/>
        </authorList>
    </citation>
    <scope>NUCLEOTIDE SEQUENCE [LARGE SCALE GENOMIC DNA]</scope>
</reference>
<dbReference type="FunFam" id="3.90.79.10:FF:000003">
    <property type="entry name" value="M7GpppN-mRNA hydrolase isoform 2"/>
    <property type="match status" value="1"/>
</dbReference>
<dbReference type="PROSITE" id="PS00893">
    <property type="entry name" value="NUDIX_BOX"/>
    <property type="match status" value="1"/>
</dbReference>
<dbReference type="GO" id="GO:0000290">
    <property type="term" value="P:deadenylation-dependent decapping of nuclear-transcribed mRNA"/>
    <property type="evidence" value="ECO:0007669"/>
    <property type="project" value="InterPro"/>
</dbReference>
<evidence type="ECO:0000256" key="16">
    <source>
        <dbReference type="ARBA" id="ARBA00060003"/>
    </source>
</evidence>
<dbReference type="Gene3D" id="3.90.79.10">
    <property type="entry name" value="Nucleoside Triphosphate Pyrophosphohydrolase"/>
    <property type="match status" value="1"/>
</dbReference>